<accession>A0A9Q3CHI3</accession>
<evidence type="ECO:0000313" key="2">
    <source>
        <dbReference type="EMBL" id="MBW0485161.1"/>
    </source>
</evidence>
<evidence type="ECO:0000313" key="3">
    <source>
        <dbReference type="Proteomes" id="UP000765509"/>
    </source>
</evidence>
<sequence length="136" mass="15334">MCCVDKEIQKAKKGTSASQKHIHIESKNSNPTAFGQVPQGLPIAFFDPEWYNDCPPAKKTLCDDIISIAFLPDATESIRGIQHPYEKLGNKRFSEKYWDEATQPYDLSHEITAKDDDDESNLDFEDDSSSSGIDLY</sequence>
<dbReference type="Proteomes" id="UP000765509">
    <property type="component" value="Unassembled WGS sequence"/>
</dbReference>
<dbReference type="AlphaFoldDB" id="A0A9Q3CHI3"/>
<proteinExistence type="predicted"/>
<comment type="caution">
    <text evidence="2">The sequence shown here is derived from an EMBL/GenBank/DDBJ whole genome shotgun (WGS) entry which is preliminary data.</text>
</comment>
<reference evidence="2" key="1">
    <citation type="submission" date="2021-03" db="EMBL/GenBank/DDBJ databases">
        <title>Draft genome sequence of rust myrtle Austropuccinia psidii MF-1, a brazilian biotype.</title>
        <authorList>
            <person name="Quecine M.C."/>
            <person name="Pachon D.M.R."/>
            <person name="Bonatelli M.L."/>
            <person name="Correr F.H."/>
            <person name="Franceschini L.M."/>
            <person name="Leite T.F."/>
            <person name="Margarido G.R.A."/>
            <person name="Almeida C.A."/>
            <person name="Ferrarezi J.A."/>
            <person name="Labate C.A."/>
        </authorList>
    </citation>
    <scope>NUCLEOTIDE SEQUENCE</scope>
    <source>
        <strain evidence="2">MF-1</strain>
    </source>
</reference>
<feature type="region of interest" description="Disordered" evidence="1">
    <location>
        <begin position="108"/>
        <end position="136"/>
    </location>
</feature>
<keyword evidence="3" id="KW-1185">Reference proteome</keyword>
<protein>
    <submittedName>
        <fullName evidence="2">Uncharacterized protein</fullName>
    </submittedName>
</protein>
<organism evidence="2 3">
    <name type="scientific">Austropuccinia psidii MF-1</name>
    <dbReference type="NCBI Taxonomy" id="1389203"/>
    <lineage>
        <taxon>Eukaryota</taxon>
        <taxon>Fungi</taxon>
        <taxon>Dikarya</taxon>
        <taxon>Basidiomycota</taxon>
        <taxon>Pucciniomycotina</taxon>
        <taxon>Pucciniomycetes</taxon>
        <taxon>Pucciniales</taxon>
        <taxon>Sphaerophragmiaceae</taxon>
        <taxon>Austropuccinia</taxon>
    </lineage>
</organism>
<evidence type="ECO:0000256" key="1">
    <source>
        <dbReference type="SAM" id="MobiDB-lite"/>
    </source>
</evidence>
<dbReference type="OrthoDB" id="2506837at2759"/>
<gene>
    <name evidence="2" type="ORF">O181_024876</name>
</gene>
<dbReference type="EMBL" id="AVOT02008036">
    <property type="protein sequence ID" value="MBW0485161.1"/>
    <property type="molecule type" value="Genomic_DNA"/>
</dbReference>
<name>A0A9Q3CHI3_9BASI</name>
<feature type="compositionally biased region" description="Acidic residues" evidence="1">
    <location>
        <begin position="115"/>
        <end position="128"/>
    </location>
</feature>